<comment type="caution">
    <text evidence="6">The sequence shown here is derived from an EMBL/GenBank/DDBJ whole genome shotgun (WGS) entry which is preliminary data.</text>
</comment>
<dbReference type="Pfam" id="PF00296">
    <property type="entry name" value="Bac_luciferase"/>
    <property type="match status" value="1"/>
</dbReference>
<dbReference type="OrthoDB" id="5175259at2"/>
<evidence type="ECO:0000259" key="5">
    <source>
        <dbReference type="Pfam" id="PF00296"/>
    </source>
</evidence>
<dbReference type="EMBL" id="VIVQ01000001">
    <property type="protein sequence ID" value="TWE13198.1"/>
    <property type="molecule type" value="Genomic_DNA"/>
</dbReference>
<gene>
    <name evidence="6" type="ORF">BKA23_2027</name>
</gene>
<dbReference type="SUPFAM" id="SSF51679">
    <property type="entry name" value="Bacterial luciferase-like"/>
    <property type="match status" value="1"/>
</dbReference>
<dbReference type="PANTHER" id="PTHR42847:SF4">
    <property type="entry name" value="ALKANESULFONATE MONOOXYGENASE-RELATED"/>
    <property type="match status" value="1"/>
</dbReference>
<dbReference type="InterPro" id="IPR050172">
    <property type="entry name" value="SsuD_RutA_monooxygenase"/>
</dbReference>
<sequence length="306" mass="33686">MPRHRERAADAQTSRLTTDRYAAAVTTPLRQAIAAPCFDATASELVDLAVQAENRGFDGFFIWDHLQFSNDIDGPAVHDPWALLAVIADRTERIRIGPMVTPVSRRRPWVLARQSVTIDHLSNGRLTLGVGLGSPAQGDFARFGDAADNKERAALLDEGLAVWAGLCSGEEFSYTGTHYRIKPTRFSPRPIQPHIPVWVGGVLPAQRPLRRAAAWDGVVPITYRDGRLTRPTAPEMAAALHTIESARDDMTGYDSVVWSPLHGTEPQDSDILDEYVAAGVTWWIETAVPQPNWQADLRTRIANGPV</sequence>
<evidence type="ECO:0000256" key="1">
    <source>
        <dbReference type="ARBA" id="ARBA00022630"/>
    </source>
</evidence>
<evidence type="ECO:0000256" key="3">
    <source>
        <dbReference type="ARBA" id="ARBA00023002"/>
    </source>
</evidence>
<dbReference type="GO" id="GO:0046306">
    <property type="term" value="P:alkanesulfonate catabolic process"/>
    <property type="evidence" value="ECO:0007669"/>
    <property type="project" value="TreeGrafter"/>
</dbReference>
<accession>A0A561EC60</accession>
<dbReference type="InterPro" id="IPR036661">
    <property type="entry name" value="Luciferase-like_sf"/>
</dbReference>
<organism evidence="6 7">
    <name type="scientific">Rudaeicoccus suwonensis</name>
    <dbReference type="NCBI Taxonomy" id="657409"/>
    <lineage>
        <taxon>Bacteria</taxon>
        <taxon>Bacillati</taxon>
        <taxon>Actinomycetota</taxon>
        <taxon>Actinomycetes</taxon>
        <taxon>Micrococcales</taxon>
        <taxon>Dermacoccaceae</taxon>
        <taxon>Rudaeicoccus</taxon>
    </lineage>
</organism>
<evidence type="ECO:0000313" key="7">
    <source>
        <dbReference type="Proteomes" id="UP000318297"/>
    </source>
</evidence>
<name>A0A561EC60_9MICO</name>
<evidence type="ECO:0000313" key="6">
    <source>
        <dbReference type="EMBL" id="TWE13198.1"/>
    </source>
</evidence>
<reference evidence="6 7" key="1">
    <citation type="submission" date="2019-06" db="EMBL/GenBank/DDBJ databases">
        <title>Sequencing the genomes of 1000 actinobacteria strains.</title>
        <authorList>
            <person name="Klenk H.-P."/>
        </authorList>
    </citation>
    <scope>NUCLEOTIDE SEQUENCE [LARGE SCALE GENOMIC DNA]</scope>
    <source>
        <strain evidence="6 7">DSM 19560</strain>
    </source>
</reference>
<keyword evidence="2" id="KW-0288">FMN</keyword>
<dbReference type="AlphaFoldDB" id="A0A561EC60"/>
<evidence type="ECO:0000256" key="2">
    <source>
        <dbReference type="ARBA" id="ARBA00022643"/>
    </source>
</evidence>
<dbReference type="PANTHER" id="PTHR42847">
    <property type="entry name" value="ALKANESULFONATE MONOOXYGENASE"/>
    <property type="match status" value="1"/>
</dbReference>
<dbReference type="InterPro" id="IPR011251">
    <property type="entry name" value="Luciferase-like_dom"/>
</dbReference>
<dbReference type="Gene3D" id="3.20.20.30">
    <property type="entry name" value="Luciferase-like domain"/>
    <property type="match status" value="1"/>
</dbReference>
<dbReference type="GO" id="GO:0008726">
    <property type="term" value="F:alkanesulfonate monooxygenase activity"/>
    <property type="evidence" value="ECO:0007669"/>
    <property type="project" value="TreeGrafter"/>
</dbReference>
<keyword evidence="4 6" id="KW-0503">Monooxygenase</keyword>
<keyword evidence="1" id="KW-0285">Flavoprotein</keyword>
<evidence type="ECO:0000256" key="4">
    <source>
        <dbReference type="ARBA" id="ARBA00023033"/>
    </source>
</evidence>
<dbReference type="Proteomes" id="UP000318297">
    <property type="component" value="Unassembled WGS sequence"/>
</dbReference>
<keyword evidence="7" id="KW-1185">Reference proteome</keyword>
<keyword evidence="3" id="KW-0560">Oxidoreductase</keyword>
<protein>
    <submittedName>
        <fullName evidence="6">Alkanesulfonate monooxygenase SsuD/methylene tetrahydromethanopterin reductase-like flavin-dependent oxidoreductase (Luciferase family)</fullName>
    </submittedName>
</protein>
<feature type="domain" description="Luciferase-like" evidence="5">
    <location>
        <begin position="40"/>
        <end position="242"/>
    </location>
</feature>
<proteinExistence type="predicted"/>